<evidence type="ECO:0000256" key="1">
    <source>
        <dbReference type="SAM" id="Phobius"/>
    </source>
</evidence>
<keyword evidence="1" id="KW-0472">Membrane</keyword>
<gene>
    <name evidence="2" type="ORF">GGX14DRAFT_657808</name>
</gene>
<name>A0AAD6YLY1_9AGAR</name>
<evidence type="ECO:0000313" key="2">
    <source>
        <dbReference type="EMBL" id="KAJ7223272.1"/>
    </source>
</evidence>
<feature type="transmembrane region" description="Helical" evidence="1">
    <location>
        <begin position="20"/>
        <end position="40"/>
    </location>
</feature>
<keyword evidence="1" id="KW-1133">Transmembrane helix</keyword>
<organism evidence="2 3">
    <name type="scientific">Mycena pura</name>
    <dbReference type="NCBI Taxonomy" id="153505"/>
    <lineage>
        <taxon>Eukaryota</taxon>
        <taxon>Fungi</taxon>
        <taxon>Dikarya</taxon>
        <taxon>Basidiomycota</taxon>
        <taxon>Agaricomycotina</taxon>
        <taxon>Agaricomycetes</taxon>
        <taxon>Agaricomycetidae</taxon>
        <taxon>Agaricales</taxon>
        <taxon>Marasmiineae</taxon>
        <taxon>Mycenaceae</taxon>
        <taxon>Mycena</taxon>
    </lineage>
</organism>
<dbReference type="EMBL" id="JARJCW010000006">
    <property type="protein sequence ID" value="KAJ7223272.1"/>
    <property type="molecule type" value="Genomic_DNA"/>
</dbReference>
<keyword evidence="1" id="KW-0812">Transmembrane</keyword>
<proteinExistence type="predicted"/>
<dbReference type="AlphaFoldDB" id="A0AAD6YLY1"/>
<feature type="non-terminal residue" evidence="2">
    <location>
        <position position="154"/>
    </location>
</feature>
<dbReference type="Proteomes" id="UP001219525">
    <property type="component" value="Unassembled WGS sequence"/>
</dbReference>
<sequence length="154" mass="16815">MSLLLRRLLLPSSLAHTMSLVLISSSMLTFVVVILPQCKLRSASVLNTSQTSLKIKLNRPMIPLIILPISIMPRRTASSMFMLLWSGRSAPNPLAPMPVRRSNMKQSLSPGLSTSFPSHVDFIPVALGAQNYENRYVAGVASGPMMKISWAGLP</sequence>
<accession>A0AAD6YLY1</accession>
<evidence type="ECO:0000313" key="3">
    <source>
        <dbReference type="Proteomes" id="UP001219525"/>
    </source>
</evidence>
<reference evidence="2" key="1">
    <citation type="submission" date="2023-03" db="EMBL/GenBank/DDBJ databases">
        <title>Massive genome expansion in bonnet fungi (Mycena s.s.) driven by repeated elements and novel gene families across ecological guilds.</title>
        <authorList>
            <consortium name="Lawrence Berkeley National Laboratory"/>
            <person name="Harder C.B."/>
            <person name="Miyauchi S."/>
            <person name="Viragh M."/>
            <person name="Kuo A."/>
            <person name="Thoen E."/>
            <person name="Andreopoulos B."/>
            <person name="Lu D."/>
            <person name="Skrede I."/>
            <person name="Drula E."/>
            <person name="Henrissat B."/>
            <person name="Morin E."/>
            <person name="Kohler A."/>
            <person name="Barry K."/>
            <person name="LaButti K."/>
            <person name="Morin E."/>
            <person name="Salamov A."/>
            <person name="Lipzen A."/>
            <person name="Mereny Z."/>
            <person name="Hegedus B."/>
            <person name="Baldrian P."/>
            <person name="Stursova M."/>
            <person name="Weitz H."/>
            <person name="Taylor A."/>
            <person name="Grigoriev I.V."/>
            <person name="Nagy L.G."/>
            <person name="Martin F."/>
            <person name="Kauserud H."/>
        </authorList>
    </citation>
    <scope>NUCLEOTIDE SEQUENCE</scope>
    <source>
        <strain evidence="2">9144</strain>
    </source>
</reference>
<keyword evidence="3" id="KW-1185">Reference proteome</keyword>
<comment type="caution">
    <text evidence="2">The sequence shown here is derived from an EMBL/GenBank/DDBJ whole genome shotgun (WGS) entry which is preliminary data.</text>
</comment>
<protein>
    <submittedName>
        <fullName evidence="2">Uncharacterized protein</fullName>
    </submittedName>
</protein>